<dbReference type="PANTHER" id="PTHR30255:SF2">
    <property type="entry name" value="SINGLE-STRANDED-DNA-SPECIFIC EXONUCLEASE RECJ"/>
    <property type="match status" value="1"/>
</dbReference>
<evidence type="ECO:0000256" key="2">
    <source>
        <dbReference type="ARBA" id="ARBA00019841"/>
    </source>
</evidence>
<sequence length="761" mass="86070">MIWKKKQAESLDKDLIAKYKLSPIQAKLFAIRGINTDQQLDFWLNADESKLADPFLMHDMEKTVDRINQAIDKGEKITVYGDYDADGITATSIMVETLSILGADVDFFIPNRFDDGYGPSLERYQELVSNGTKLIITVDNGVTGIEEVNYAKKCGVDTIVTDHHIFQDEIPDAYAIVHCNYPNQDYPFDDYCGAGVAYTICRALMTDNMSELLDLAMIGTIGDMVKVSGEGHIIVKQGLEILNNTQRPGLRALIKNAGLELGSIDASDVGFAICPRINAVGRLADANLAVNLLLCDDEEEAEKLASIVEKLNDKRKQLTQEIFEICEKQIQQYGWQSKKTLVLYDHNFHEGVLGLVTNKIAEKYHKPTIILTEADNGELKGSGRSVVGFNLFNALIKLKGTVLTKFGGHEFACGLSLKKDSLVKLRDCFESSFQPVATSELVKMYDDELNLNDLTLDTYRQMVKVGPFGTDNPEPVFSITNPHISKLIKIGQNKNHIKMCVSNFSNELDLIGFDRSYLDTNILPYVHMIMVTLGINKWNNKAKLQGIISDFIFAAPPSLTSVRIVDLRNENYIMGFADRYLLFDKNSIEIANNIDNISSDKIILATDYMQNNESVVFLDTPTSKEQFDRVLNNDFNKIYLRFLIDPYPISKLPDRELFESIFNYIVNHPNLSLSDYKLVATYLGINYDCIKFVLRVFWELNWIDYDVKNELIKAITSPKVTKITDSKYFQAISQRLTFTDMLKNMSSDSLLKYIKDHNSNL</sequence>
<keyword evidence="3" id="KW-0540">Nuclease</keyword>
<name>A0A6G7B8R2_9LACO</name>
<dbReference type="InterPro" id="IPR001667">
    <property type="entry name" value="DDH_dom"/>
</dbReference>
<dbReference type="GeneID" id="93221371"/>
<keyword evidence="5 11" id="KW-0269">Exonuclease</keyword>
<dbReference type="Gene3D" id="3.10.310.30">
    <property type="match status" value="1"/>
</dbReference>
<dbReference type="GO" id="GO:0006281">
    <property type="term" value="P:DNA repair"/>
    <property type="evidence" value="ECO:0007669"/>
    <property type="project" value="InterPro"/>
</dbReference>
<dbReference type="Pfam" id="PF02272">
    <property type="entry name" value="DHHA1"/>
    <property type="match status" value="1"/>
</dbReference>
<dbReference type="InterPro" id="IPR051673">
    <property type="entry name" value="SSDNA_exonuclease_RecJ"/>
</dbReference>
<feature type="domain" description="DHHA1" evidence="8">
    <location>
        <begin position="339"/>
        <end position="429"/>
    </location>
</feature>
<dbReference type="SUPFAM" id="SSF64182">
    <property type="entry name" value="DHH phosphoesterases"/>
    <property type="match status" value="1"/>
</dbReference>
<evidence type="ECO:0000256" key="5">
    <source>
        <dbReference type="ARBA" id="ARBA00022839"/>
    </source>
</evidence>
<dbReference type="GO" id="GO:0008409">
    <property type="term" value="F:5'-3' exonuclease activity"/>
    <property type="evidence" value="ECO:0007669"/>
    <property type="project" value="InterPro"/>
</dbReference>
<dbReference type="InterPro" id="IPR003156">
    <property type="entry name" value="DHHA1_dom"/>
</dbReference>
<dbReference type="RefSeq" id="WP_164785776.1">
    <property type="nucleotide sequence ID" value="NZ_CP049228.1"/>
</dbReference>
<feature type="domain" description="DDH" evidence="7">
    <location>
        <begin position="76"/>
        <end position="220"/>
    </location>
</feature>
<dbReference type="Pfam" id="PF01368">
    <property type="entry name" value="DHH"/>
    <property type="match status" value="1"/>
</dbReference>
<keyword evidence="6" id="KW-0175">Coiled coil</keyword>
<evidence type="ECO:0000256" key="6">
    <source>
        <dbReference type="SAM" id="Coils"/>
    </source>
</evidence>
<dbReference type="InterPro" id="IPR004610">
    <property type="entry name" value="RecJ"/>
</dbReference>
<gene>
    <name evidence="11" type="primary">recJ</name>
    <name evidence="11" type="ORF">G6Z83_03180</name>
</gene>
<feature type="coiled-coil region" evidence="6">
    <location>
        <begin position="301"/>
        <end position="328"/>
    </location>
</feature>
<dbReference type="EMBL" id="CP049228">
    <property type="protein sequence ID" value="QIH23715.1"/>
    <property type="molecule type" value="Genomic_DNA"/>
</dbReference>
<dbReference type="Pfam" id="PF17768">
    <property type="entry name" value="RecJ_OB"/>
    <property type="match status" value="1"/>
</dbReference>
<evidence type="ECO:0000313" key="12">
    <source>
        <dbReference type="Proteomes" id="UP000501676"/>
    </source>
</evidence>
<dbReference type="PANTHER" id="PTHR30255">
    <property type="entry name" value="SINGLE-STRANDED-DNA-SPECIFIC EXONUCLEASE RECJ"/>
    <property type="match status" value="1"/>
</dbReference>
<dbReference type="Proteomes" id="UP000501676">
    <property type="component" value="Chromosome"/>
</dbReference>
<evidence type="ECO:0000256" key="1">
    <source>
        <dbReference type="ARBA" id="ARBA00005915"/>
    </source>
</evidence>
<evidence type="ECO:0000256" key="3">
    <source>
        <dbReference type="ARBA" id="ARBA00022722"/>
    </source>
</evidence>
<feature type="domain" description="Single-stranded-DNA-specific exonuclease RecJ C-terminal" evidence="9">
    <location>
        <begin position="564"/>
        <end position="753"/>
    </location>
</feature>
<dbReference type="InterPro" id="IPR038763">
    <property type="entry name" value="DHH_sf"/>
</dbReference>
<organism evidence="11 12">
    <name type="scientific">Lactobacillus iners</name>
    <dbReference type="NCBI Taxonomy" id="147802"/>
    <lineage>
        <taxon>Bacteria</taxon>
        <taxon>Bacillati</taxon>
        <taxon>Bacillota</taxon>
        <taxon>Bacilli</taxon>
        <taxon>Lactobacillales</taxon>
        <taxon>Lactobacillaceae</taxon>
        <taxon>Lactobacillus</taxon>
    </lineage>
</organism>
<evidence type="ECO:0000259" key="9">
    <source>
        <dbReference type="Pfam" id="PF10141"/>
    </source>
</evidence>
<evidence type="ECO:0000256" key="4">
    <source>
        <dbReference type="ARBA" id="ARBA00022801"/>
    </source>
</evidence>
<protein>
    <recommendedName>
        <fullName evidence="2">Single-stranded-DNA-specific exonuclease RecJ</fullName>
    </recommendedName>
</protein>
<dbReference type="GO" id="GO:0003676">
    <property type="term" value="F:nucleic acid binding"/>
    <property type="evidence" value="ECO:0007669"/>
    <property type="project" value="InterPro"/>
</dbReference>
<reference evidence="11 12" key="1">
    <citation type="submission" date="2020-02" db="EMBL/GenBank/DDBJ databases">
        <title>Complete genome sequences of six Lactobacillus iners strains isolated from the human vagina.</title>
        <authorList>
            <person name="France M.T."/>
            <person name="Rutt L."/>
            <person name="Narina S."/>
            <person name="Arbaugh S."/>
            <person name="Humphrys M.S."/>
            <person name="Ma B."/>
            <person name="Hayward M.R."/>
            <person name="Relman D."/>
            <person name="Kwon D.S."/>
            <person name="Ravel J."/>
        </authorList>
    </citation>
    <scope>NUCLEOTIDE SEQUENCE [LARGE SCALE GENOMIC DNA]</scope>
    <source>
        <strain evidence="11 12">C0210C1</strain>
    </source>
</reference>
<dbReference type="GO" id="GO:0006310">
    <property type="term" value="P:DNA recombination"/>
    <property type="evidence" value="ECO:0007669"/>
    <property type="project" value="InterPro"/>
</dbReference>
<proteinExistence type="inferred from homology"/>
<evidence type="ECO:0000259" key="10">
    <source>
        <dbReference type="Pfam" id="PF17768"/>
    </source>
</evidence>
<dbReference type="Gene3D" id="3.90.1640.30">
    <property type="match status" value="1"/>
</dbReference>
<dbReference type="InterPro" id="IPR018779">
    <property type="entry name" value="RecJ_C"/>
</dbReference>
<dbReference type="InterPro" id="IPR041122">
    <property type="entry name" value="RecJ_OB"/>
</dbReference>
<dbReference type="AlphaFoldDB" id="A0A6G7B8R2"/>
<evidence type="ECO:0000313" key="11">
    <source>
        <dbReference type="EMBL" id="QIH23715.1"/>
    </source>
</evidence>
<evidence type="ECO:0000259" key="7">
    <source>
        <dbReference type="Pfam" id="PF01368"/>
    </source>
</evidence>
<evidence type="ECO:0000259" key="8">
    <source>
        <dbReference type="Pfam" id="PF02272"/>
    </source>
</evidence>
<dbReference type="Pfam" id="PF10141">
    <property type="entry name" value="ssDNA-exonuc_C"/>
    <property type="match status" value="1"/>
</dbReference>
<dbReference type="NCBIfam" id="TIGR00644">
    <property type="entry name" value="recJ"/>
    <property type="match status" value="1"/>
</dbReference>
<feature type="domain" description="RecJ OB" evidence="10">
    <location>
        <begin position="445"/>
        <end position="550"/>
    </location>
</feature>
<keyword evidence="4" id="KW-0378">Hydrolase</keyword>
<comment type="similarity">
    <text evidence="1">Belongs to the RecJ family.</text>
</comment>
<accession>A0A6G7B8R2</accession>